<dbReference type="Proteomes" id="UP000054498">
    <property type="component" value="Unassembled WGS sequence"/>
</dbReference>
<dbReference type="PANTHER" id="PTHR45934">
    <property type="entry name" value="FAD/NAD(P)-BINDING OXIDOREDUCTASE FAMILY PROTEIN"/>
    <property type="match status" value="1"/>
</dbReference>
<dbReference type="InterPro" id="IPR044560">
    <property type="entry name" value="MOase"/>
</dbReference>
<keyword evidence="1" id="KW-0560">Oxidoreductase</keyword>
<feature type="region of interest" description="Disordered" evidence="4">
    <location>
        <begin position="333"/>
        <end position="352"/>
    </location>
</feature>
<dbReference type="GeneID" id="25734728"/>
<dbReference type="Pfam" id="PF01494">
    <property type="entry name" value="FAD_binding_3"/>
    <property type="match status" value="1"/>
</dbReference>
<feature type="compositionally biased region" description="Low complexity" evidence="4">
    <location>
        <begin position="343"/>
        <end position="352"/>
    </location>
</feature>
<dbReference type="Gene3D" id="3.50.50.60">
    <property type="entry name" value="FAD/NAD(P)-binding domain"/>
    <property type="match status" value="1"/>
</dbReference>
<sequence length="422" mass="44268">MLNPPVVIAGAGIAGLAAALALHRVGLQPLVLERAPEMREQGSAIALWANAWRALDALGVGAELRAVNPLLLDRFELARSDGRLLRGFDLSQCDAAAGGGEAAEFRGVRRGALLEALLAALPSGCVRFGCGVEAVEGDAQRGPGANPVVRLTDGSFQECCVLIGADGVGSAVARHVGLAAPTYAGYAAYRGVALIPPGKRLPLPASTVRQLWGAGVRAGMYPLSESEVYWFTCFNAPEDAPVPATPEAQLQDALSIVQGWRGGIEEVIRRTPPETLSRSRIRDRWTLGAFGRGRVTLAGDAAHPMTPNLGQGGCAALEDAVVLARELRQAADAAGGGSGSSGGSSSSSSSSSKADAWEAALRRYEAERWRRCLPLTVRSWAFGFALQLPYPPVTAVRDVFVEKAFSPAHFLDHTAYDVGVLV</sequence>
<evidence type="ECO:0000256" key="4">
    <source>
        <dbReference type="SAM" id="MobiDB-lite"/>
    </source>
</evidence>
<dbReference type="KEGG" id="mng:MNEG_1850"/>
<name>A0A0D2N0R0_9CHLO</name>
<accession>A0A0D2N0R0</accession>
<dbReference type="SUPFAM" id="SSF51905">
    <property type="entry name" value="FAD/NAD(P)-binding domain"/>
    <property type="match status" value="1"/>
</dbReference>
<evidence type="ECO:0000259" key="5">
    <source>
        <dbReference type="Pfam" id="PF01494"/>
    </source>
</evidence>
<comment type="similarity">
    <text evidence="3">Belongs to the 3-hydroxybenzoate 6-hydroxylase family.</text>
</comment>
<dbReference type="InterPro" id="IPR002938">
    <property type="entry name" value="FAD-bd"/>
</dbReference>
<dbReference type="RefSeq" id="XP_013905131.1">
    <property type="nucleotide sequence ID" value="XM_014049677.1"/>
</dbReference>
<dbReference type="AlphaFoldDB" id="A0A0D2N0R0"/>
<organism evidence="6 7">
    <name type="scientific">Monoraphidium neglectum</name>
    <dbReference type="NCBI Taxonomy" id="145388"/>
    <lineage>
        <taxon>Eukaryota</taxon>
        <taxon>Viridiplantae</taxon>
        <taxon>Chlorophyta</taxon>
        <taxon>core chlorophytes</taxon>
        <taxon>Chlorophyceae</taxon>
        <taxon>CS clade</taxon>
        <taxon>Sphaeropleales</taxon>
        <taxon>Selenastraceae</taxon>
        <taxon>Monoraphidium</taxon>
    </lineage>
</organism>
<feature type="domain" description="FAD-binding" evidence="5">
    <location>
        <begin position="5"/>
        <end position="330"/>
    </location>
</feature>
<dbReference type="GO" id="GO:0071949">
    <property type="term" value="F:FAD binding"/>
    <property type="evidence" value="ECO:0007669"/>
    <property type="project" value="InterPro"/>
</dbReference>
<gene>
    <name evidence="6" type="ORF">MNEG_1850</name>
</gene>
<keyword evidence="7" id="KW-1185">Reference proteome</keyword>
<dbReference type="InterPro" id="IPR036188">
    <property type="entry name" value="FAD/NAD-bd_sf"/>
</dbReference>
<protein>
    <submittedName>
        <fullName evidence="6">Zeaxanthin epoxidase</fullName>
    </submittedName>
</protein>
<evidence type="ECO:0000313" key="7">
    <source>
        <dbReference type="Proteomes" id="UP000054498"/>
    </source>
</evidence>
<evidence type="ECO:0000256" key="1">
    <source>
        <dbReference type="ARBA" id="ARBA00023002"/>
    </source>
</evidence>
<dbReference type="STRING" id="145388.A0A0D2N0R0"/>
<evidence type="ECO:0000256" key="2">
    <source>
        <dbReference type="ARBA" id="ARBA00023033"/>
    </source>
</evidence>
<evidence type="ECO:0000313" key="6">
    <source>
        <dbReference type="EMBL" id="KIZ06112.1"/>
    </source>
</evidence>
<dbReference type="GO" id="GO:0004497">
    <property type="term" value="F:monooxygenase activity"/>
    <property type="evidence" value="ECO:0007669"/>
    <property type="project" value="UniProtKB-KW"/>
</dbReference>
<dbReference type="PANTHER" id="PTHR45934:SF9">
    <property type="entry name" value="FAD_NAD(P)-BINDING OXIDOREDUCTASE FAMILY PROTEIN"/>
    <property type="match status" value="1"/>
</dbReference>
<evidence type="ECO:0000256" key="3">
    <source>
        <dbReference type="ARBA" id="ARBA00024018"/>
    </source>
</evidence>
<dbReference type="PRINTS" id="PR00420">
    <property type="entry name" value="RNGMNOXGNASE"/>
</dbReference>
<dbReference type="OrthoDB" id="655030at2759"/>
<keyword evidence="2" id="KW-0503">Monooxygenase</keyword>
<proteinExistence type="inferred from homology"/>
<dbReference type="EMBL" id="KK100413">
    <property type="protein sequence ID" value="KIZ06112.1"/>
    <property type="molecule type" value="Genomic_DNA"/>
</dbReference>
<reference evidence="6 7" key="1">
    <citation type="journal article" date="2013" name="BMC Genomics">
        <title>Reconstruction of the lipid metabolism for the microalga Monoraphidium neglectum from its genome sequence reveals characteristics suitable for biofuel production.</title>
        <authorList>
            <person name="Bogen C."/>
            <person name="Al-Dilaimi A."/>
            <person name="Albersmeier A."/>
            <person name="Wichmann J."/>
            <person name="Grundmann M."/>
            <person name="Rupp O."/>
            <person name="Lauersen K.J."/>
            <person name="Blifernez-Klassen O."/>
            <person name="Kalinowski J."/>
            <person name="Goesmann A."/>
            <person name="Mussgnug J.H."/>
            <person name="Kruse O."/>
        </authorList>
    </citation>
    <scope>NUCLEOTIDE SEQUENCE [LARGE SCALE GENOMIC DNA]</scope>
    <source>
        <strain evidence="6 7">SAG 48.87</strain>
    </source>
</reference>